<keyword evidence="4" id="KW-0732">Signal</keyword>
<gene>
    <name evidence="7" type="primary">LOC106060507</name>
</gene>
<feature type="signal peptide" evidence="4">
    <location>
        <begin position="1"/>
        <end position="22"/>
    </location>
</feature>
<dbReference type="SUPFAM" id="SSF49265">
    <property type="entry name" value="Fibronectin type III"/>
    <property type="match status" value="1"/>
</dbReference>
<evidence type="ECO:0000313" key="7">
    <source>
        <dbReference type="RefSeq" id="XP_055887887.1"/>
    </source>
</evidence>
<evidence type="ECO:0000256" key="2">
    <source>
        <dbReference type="PROSITE-ProRule" id="PRU00059"/>
    </source>
</evidence>
<keyword evidence="1" id="KW-1015">Disulfide bond</keyword>
<dbReference type="RefSeq" id="XP_055887887.1">
    <property type="nucleotide sequence ID" value="XM_056031912.1"/>
</dbReference>
<feature type="transmembrane region" description="Helical" evidence="3">
    <location>
        <begin position="976"/>
        <end position="999"/>
    </location>
</feature>
<dbReference type="SUPFAM" id="SSF49854">
    <property type="entry name" value="Spermadhesin, CUB domain"/>
    <property type="match status" value="2"/>
</dbReference>
<evidence type="ECO:0000256" key="3">
    <source>
        <dbReference type="SAM" id="Phobius"/>
    </source>
</evidence>
<feature type="domain" description="CUB" evidence="5">
    <location>
        <begin position="75"/>
        <end position="185"/>
    </location>
</feature>
<dbReference type="AlphaFoldDB" id="A0A9W3AKQ4"/>
<dbReference type="InterPro" id="IPR035914">
    <property type="entry name" value="Sperma_CUB_dom_sf"/>
</dbReference>
<dbReference type="InterPro" id="IPR000859">
    <property type="entry name" value="CUB_dom"/>
</dbReference>
<reference evidence="7" key="1">
    <citation type="submission" date="2025-08" db="UniProtKB">
        <authorList>
            <consortium name="RefSeq"/>
        </authorList>
    </citation>
    <scope>IDENTIFICATION</scope>
</reference>
<sequence length="1109" mass="124175">MSSFQFLLFFSFFQLMIHKVNSSYCNTTNATSLTPYGQPCSSSLNCITSYCLSSLCLCPSGTYFDQCSLTCQVRCNATFQSSSIRSGIISGVDYPYNFEPYSCTWTIQPYWSSQYVTFTLTDVHLLGFGCSYGSIEIYSSSTRLYSICSSSLSERFFVTFSTTLRIVVTLRYSGYRGFQGRYSIHDNVSSRNDRSGIIANVGYPWLYTSGTLTTWNIIAQPDHIVTLNISSVGYSYLYINGGNGNVLVSYPTTVVSTRNSLLVNSLNQYNTGFFYATYMTHGKFYNEVCASTNQCDFGLVCSGSRCACSSNEYYDQSSKTCLLKKSHGDTCSTSVSGMCMTYLTCRLDRYSVYRCLCSSYTYVYLNTCLSDNNLIASVSTDSLIATNFIFVKLNSSVQVTVTYNVSWTSHLNPTDRGYNMTSSRDVYAAPLTPATDYTFIITTILPADNYYQTKSYQNSYNMATRRLYDNACSTTSQCDERLECVNGKCGCQSHSFYNTATQTCQNSLSHGQTCSPSVSRMCQTHLTCRLDRYNSYRCLCSTITHFYLGSCLLDSNLIVYDSSDSVVEPKFMYLKMNNSAQFSVMYNVSWISVLNASDRGYNTTSSRDVYLSPLTPATDYNITIASTLPSDSYYFVKFIRNTILKATKSSYGYLCTMTILCEKGLDCVNGLCGCLSDFYYNEPSKSCQKKLHYGYDCNATKECQDSLSCTGGRCKCLTGQYYHTNNRSCYSFKLYGMQCDATIRDMCKDPDFVCTSDAHGLSRCLCSFNTFYDGFTCSHNLVSEMELSINQVNLTFHKAFGLRSFNLSWSATGNSHDYGSQFINGNLISIQKLTPGQQYIFTVATSLTSESEYENNKTLQSRFSLVTYPASPGKLWLERSQLNKSPYILKFNQSQGVVNSYQVTIKTVNLMHEVIIRRVTNPEVITFDLYPNTQYIYEIIAYNMLGNQSAATTGNFMITAADDDEGNSSKDFLTPLIVLVSIGWVIALAACVTILIVCLKIRQRKPKLGLSPKDSTASELSATRSTRGRSRSIIFEDVMVNDYNSFPQNVQLETVNNNEDNTSQIAKEDTDPPNNSVYVNACIKPNILASNNIYDVIGDINPALRLNTN</sequence>
<keyword evidence="6" id="KW-1185">Reference proteome</keyword>
<dbReference type="PANTHER" id="PTHR39069:SF8">
    <property type="entry name" value="FI17111P1"/>
    <property type="match status" value="1"/>
</dbReference>
<dbReference type="PROSITE" id="PS01180">
    <property type="entry name" value="CUB"/>
    <property type="match status" value="1"/>
</dbReference>
<dbReference type="OrthoDB" id="9977844at2759"/>
<evidence type="ECO:0000259" key="5">
    <source>
        <dbReference type="PROSITE" id="PS01180"/>
    </source>
</evidence>
<keyword evidence="3" id="KW-0472">Membrane</keyword>
<proteinExistence type="predicted"/>
<keyword evidence="3" id="KW-0812">Transmembrane</keyword>
<feature type="chain" id="PRO_5040903432" evidence="4">
    <location>
        <begin position="23"/>
        <end position="1109"/>
    </location>
</feature>
<dbReference type="SMART" id="SM00042">
    <property type="entry name" value="CUB"/>
    <property type="match status" value="2"/>
</dbReference>
<dbReference type="InterPro" id="IPR036116">
    <property type="entry name" value="FN3_sf"/>
</dbReference>
<accession>A0A9W3AKQ4</accession>
<keyword evidence="3" id="KW-1133">Transmembrane helix</keyword>
<protein>
    <submittedName>
        <fullName evidence="7">Uncharacterized protein LOC106060507 isoform X1</fullName>
    </submittedName>
</protein>
<evidence type="ECO:0000256" key="1">
    <source>
        <dbReference type="ARBA" id="ARBA00023157"/>
    </source>
</evidence>
<evidence type="ECO:0000313" key="6">
    <source>
        <dbReference type="Proteomes" id="UP001165740"/>
    </source>
</evidence>
<evidence type="ECO:0000256" key="4">
    <source>
        <dbReference type="SAM" id="SignalP"/>
    </source>
</evidence>
<dbReference type="PANTHER" id="PTHR39069">
    <property type="entry name" value="ECDYSONE-INDUCIBLE GENE E1, ISOFORM A"/>
    <property type="match status" value="1"/>
</dbReference>
<dbReference type="Proteomes" id="UP001165740">
    <property type="component" value="Chromosome 6"/>
</dbReference>
<dbReference type="GeneID" id="106060507"/>
<organism evidence="6 7">
    <name type="scientific">Biomphalaria glabrata</name>
    <name type="common">Bloodfluke planorb</name>
    <name type="synonym">Freshwater snail</name>
    <dbReference type="NCBI Taxonomy" id="6526"/>
    <lineage>
        <taxon>Eukaryota</taxon>
        <taxon>Metazoa</taxon>
        <taxon>Spiralia</taxon>
        <taxon>Lophotrochozoa</taxon>
        <taxon>Mollusca</taxon>
        <taxon>Gastropoda</taxon>
        <taxon>Heterobranchia</taxon>
        <taxon>Euthyneura</taxon>
        <taxon>Panpulmonata</taxon>
        <taxon>Hygrophila</taxon>
        <taxon>Lymnaeoidea</taxon>
        <taxon>Planorbidae</taxon>
        <taxon>Biomphalaria</taxon>
    </lineage>
</organism>
<dbReference type="Gene3D" id="2.60.120.290">
    <property type="entry name" value="Spermadhesin, CUB domain"/>
    <property type="match status" value="1"/>
</dbReference>
<comment type="caution">
    <text evidence="2">Lacks conserved residue(s) required for the propagation of feature annotation.</text>
</comment>
<name>A0A9W3AKQ4_BIOGL</name>